<comment type="caution">
    <text evidence="2">The sequence shown here is derived from an EMBL/GenBank/DDBJ whole genome shotgun (WGS) entry which is preliminary data.</text>
</comment>
<dbReference type="InterPro" id="IPR010332">
    <property type="entry name" value="ATPase_terminase-su_N"/>
</dbReference>
<sequence>MTKRPITQVKIEALTMFLQGITMENIAKELKKHRNTITNWKTKYRWEDRKKEMEDREVKLQSESNIERKRRLLKLATAIQGKFVKELATAEIKPTDAIKAMEFEAKISGLDILRIENISGISDQEAIKAEQEAKEEDDKK</sequence>
<reference evidence="2" key="1">
    <citation type="journal article" date="2015" name="Nature">
        <title>Complex archaea that bridge the gap between prokaryotes and eukaryotes.</title>
        <authorList>
            <person name="Spang A."/>
            <person name="Saw J.H."/>
            <person name="Jorgensen S.L."/>
            <person name="Zaremba-Niedzwiedzka K."/>
            <person name="Martijn J."/>
            <person name="Lind A.E."/>
            <person name="van Eijk R."/>
            <person name="Schleper C."/>
            <person name="Guy L."/>
            <person name="Ettema T.J."/>
        </authorList>
    </citation>
    <scope>NUCLEOTIDE SEQUENCE</scope>
</reference>
<organism evidence="2">
    <name type="scientific">marine sediment metagenome</name>
    <dbReference type="NCBI Taxonomy" id="412755"/>
    <lineage>
        <taxon>unclassified sequences</taxon>
        <taxon>metagenomes</taxon>
        <taxon>ecological metagenomes</taxon>
    </lineage>
</organism>
<gene>
    <name evidence="2" type="ORF">LCGC14_1005600</name>
</gene>
<accession>A0A0F9N6D2</accession>
<name>A0A0F9N6D2_9ZZZZ</name>
<proteinExistence type="predicted"/>
<evidence type="ECO:0000313" key="2">
    <source>
        <dbReference type="EMBL" id="KKN13504.1"/>
    </source>
</evidence>
<dbReference type="AlphaFoldDB" id="A0A0F9N6D2"/>
<dbReference type="EMBL" id="LAZR01003916">
    <property type="protein sequence ID" value="KKN13504.1"/>
    <property type="molecule type" value="Genomic_DNA"/>
</dbReference>
<dbReference type="SUPFAM" id="SSF46689">
    <property type="entry name" value="Homeodomain-like"/>
    <property type="match status" value="1"/>
</dbReference>
<feature type="domain" description="Terminase ATPase subunit N-terminal" evidence="1">
    <location>
        <begin position="9"/>
        <end position="49"/>
    </location>
</feature>
<dbReference type="Pfam" id="PF06056">
    <property type="entry name" value="Terminase_5"/>
    <property type="match status" value="1"/>
</dbReference>
<evidence type="ECO:0000259" key="1">
    <source>
        <dbReference type="Pfam" id="PF06056"/>
    </source>
</evidence>
<dbReference type="InterPro" id="IPR009057">
    <property type="entry name" value="Homeodomain-like_sf"/>
</dbReference>
<protein>
    <recommendedName>
        <fullName evidence="1">Terminase ATPase subunit N-terminal domain-containing protein</fullName>
    </recommendedName>
</protein>